<dbReference type="PANTHER" id="PTHR42811">
    <property type="entry name" value="SERINE ACETYLTRANSFERASE"/>
    <property type="match status" value="1"/>
</dbReference>
<evidence type="ECO:0000256" key="9">
    <source>
        <dbReference type="ARBA" id="ARBA00049486"/>
    </source>
</evidence>
<proteinExistence type="inferred from homology"/>
<evidence type="ECO:0000256" key="5">
    <source>
        <dbReference type="ARBA" id="ARBA00022605"/>
    </source>
</evidence>
<gene>
    <name evidence="11" type="ORF">GA0061100_106260</name>
</gene>
<evidence type="ECO:0000313" key="12">
    <source>
        <dbReference type="Proteomes" id="UP000186228"/>
    </source>
</evidence>
<dbReference type="NCBIfam" id="TIGR01172">
    <property type="entry name" value="cysE"/>
    <property type="match status" value="1"/>
</dbReference>
<evidence type="ECO:0000313" key="11">
    <source>
        <dbReference type="EMBL" id="SCB27891.1"/>
    </source>
</evidence>
<protein>
    <recommendedName>
        <fullName evidence="4">Serine acetyltransferase</fullName>
        <ecNumber evidence="3">2.3.1.30</ecNumber>
    </recommendedName>
</protein>
<dbReference type="AlphaFoldDB" id="A0A1C3VJH6"/>
<dbReference type="InterPro" id="IPR042122">
    <property type="entry name" value="Ser_AcTrfase_N_sf"/>
</dbReference>
<dbReference type="GO" id="GO:0006535">
    <property type="term" value="P:cysteine biosynthetic process from serine"/>
    <property type="evidence" value="ECO:0007669"/>
    <property type="project" value="InterPro"/>
</dbReference>
<reference evidence="12" key="1">
    <citation type="submission" date="2016-08" db="EMBL/GenBank/DDBJ databases">
        <authorList>
            <person name="Varghese N."/>
            <person name="Submissions Spin"/>
        </authorList>
    </citation>
    <scope>NUCLEOTIDE SEQUENCE [LARGE SCALE GENOMIC DNA]</scope>
    <source>
        <strain evidence="12">CCBAU 57015</strain>
    </source>
</reference>
<dbReference type="Pfam" id="PF00132">
    <property type="entry name" value="Hexapep"/>
    <property type="match status" value="1"/>
</dbReference>
<comment type="pathway">
    <text evidence="1">Amino-acid biosynthesis; L-cysteine biosynthesis; L-cysteine from L-serine: step 1/2.</text>
</comment>
<dbReference type="PROSITE" id="PS00101">
    <property type="entry name" value="HEXAPEP_TRANSFERASES"/>
    <property type="match status" value="1"/>
</dbReference>
<dbReference type="InterPro" id="IPR005881">
    <property type="entry name" value="Ser_O-AcTrfase"/>
</dbReference>
<dbReference type="Gene3D" id="1.10.3130.10">
    <property type="entry name" value="serine acetyltransferase, domain 1"/>
    <property type="match status" value="1"/>
</dbReference>
<dbReference type="SUPFAM" id="SSF51161">
    <property type="entry name" value="Trimeric LpxA-like enzymes"/>
    <property type="match status" value="1"/>
</dbReference>
<keyword evidence="7" id="KW-0677">Repeat</keyword>
<evidence type="ECO:0000256" key="7">
    <source>
        <dbReference type="ARBA" id="ARBA00022737"/>
    </source>
</evidence>
<comment type="catalytic activity">
    <reaction evidence="9">
        <text>L-serine + acetyl-CoA = O-acetyl-L-serine + CoA</text>
        <dbReference type="Rhea" id="RHEA:24560"/>
        <dbReference type="ChEBI" id="CHEBI:33384"/>
        <dbReference type="ChEBI" id="CHEBI:57287"/>
        <dbReference type="ChEBI" id="CHEBI:57288"/>
        <dbReference type="ChEBI" id="CHEBI:58340"/>
        <dbReference type="EC" id="2.3.1.30"/>
    </reaction>
</comment>
<keyword evidence="12" id="KW-1185">Reference proteome</keyword>
<dbReference type="InterPro" id="IPR053376">
    <property type="entry name" value="Serine_acetyltransferase"/>
</dbReference>
<dbReference type="Pfam" id="PF06426">
    <property type="entry name" value="SATase_N"/>
    <property type="match status" value="1"/>
</dbReference>
<dbReference type="EC" id="2.3.1.30" evidence="3"/>
<dbReference type="GO" id="GO:0005737">
    <property type="term" value="C:cytoplasm"/>
    <property type="evidence" value="ECO:0007669"/>
    <property type="project" value="InterPro"/>
</dbReference>
<dbReference type="InterPro" id="IPR001451">
    <property type="entry name" value="Hexapep"/>
</dbReference>
<organism evidence="11 12">
    <name type="scientific">Rhizobium hainanense</name>
    <dbReference type="NCBI Taxonomy" id="52131"/>
    <lineage>
        <taxon>Bacteria</taxon>
        <taxon>Pseudomonadati</taxon>
        <taxon>Pseudomonadota</taxon>
        <taxon>Alphaproteobacteria</taxon>
        <taxon>Hyphomicrobiales</taxon>
        <taxon>Rhizobiaceae</taxon>
        <taxon>Rhizobium/Agrobacterium group</taxon>
        <taxon>Rhizobium</taxon>
    </lineage>
</organism>
<dbReference type="UniPathway" id="UPA00136">
    <property type="reaction ID" value="UER00199"/>
</dbReference>
<evidence type="ECO:0000256" key="2">
    <source>
        <dbReference type="ARBA" id="ARBA00007274"/>
    </source>
</evidence>
<evidence type="ECO:0000256" key="6">
    <source>
        <dbReference type="ARBA" id="ARBA00022679"/>
    </source>
</evidence>
<accession>A0A1C3VJH6</accession>
<dbReference type="OrthoDB" id="9801456at2"/>
<dbReference type="InterPro" id="IPR045304">
    <property type="entry name" value="LbH_SAT"/>
</dbReference>
<evidence type="ECO:0000256" key="8">
    <source>
        <dbReference type="ARBA" id="ARBA00023315"/>
    </source>
</evidence>
<dbReference type="InterPro" id="IPR010493">
    <property type="entry name" value="Ser_AcTrfase_N"/>
</dbReference>
<keyword evidence="5" id="KW-0028">Amino-acid biosynthesis</keyword>
<comment type="similarity">
    <text evidence="2">Belongs to the transferase hexapeptide repeat family.</text>
</comment>
<evidence type="ECO:0000256" key="1">
    <source>
        <dbReference type="ARBA" id="ARBA00004876"/>
    </source>
</evidence>
<feature type="domain" description="Serine acetyltransferase N-terminal" evidence="10">
    <location>
        <begin position="24"/>
        <end position="128"/>
    </location>
</feature>
<evidence type="ECO:0000259" key="10">
    <source>
        <dbReference type="SMART" id="SM00971"/>
    </source>
</evidence>
<sequence>MAGLLFGLSNLSAEPSRSPQVAAVWSELCREAISASHSDPSLTRALNSSILYHASFAQALAQRIALKLANHDLDHDELISVVAQAFVGKANLVSDAAADLVAIKDRDPSNSEILVPFLYFKGFIALQGQRVAHWLWHHNRVHLARHLQSRISEVFGVDIHPAARMGRSVMLDHGSGLVIGETAVVEDDVSILQNVTLGGTGKEAGDRHPKVRRGALIGAGATILGNIEIGEGAKVGAGSVVVSSVEPYTSVAGVPARPVGKRHSVLPGITMDQTLLEPEYVI</sequence>
<dbReference type="InterPro" id="IPR011004">
    <property type="entry name" value="Trimer_LpxA-like_sf"/>
</dbReference>
<dbReference type="Gene3D" id="2.160.10.10">
    <property type="entry name" value="Hexapeptide repeat proteins"/>
    <property type="match status" value="1"/>
</dbReference>
<dbReference type="STRING" id="52131.GA0061100_106260"/>
<dbReference type="GO" id="GO:0009001">
    <property type="term" value="F:serine O-acetyltransferase activity"/>
    <property type="evidence" value="ECO:0007669"/>
    <property type="project" value="UniProtKB-EC"/>
</dbReference>
<dbReference type="Proteomes" id="UP000186228">
    <property type="component" value="Unassembled WGS sequence"/>
</dbReference>
<dbReference type="EMBL" id="FMAC01000006">
    <property type="protein sequence ID" value="SCB27891.1"/>
    <property type="molecule type" value="Genomic_DNA"/>
</dbReference>
<dbReference type="FunFam" id="2.160.10.10:FF:000002">
    <property type="entry name" value="Serine acetyltransferase"/>
    <property type="match status" value="1"/>
</dbReference>
<dbReference type="SMART" id="SM00971">
    <property type="entry name" value="SATase_N"/>
    <property type="match status" value="1"/>
</dbReference>
<evidence type="ECO:0000256" key="4">
    <source>
        <dbReference type="ARBA" id="ARBA00018522"/>
    </source>
</evidence>
<dbReference type="RefSeq" id="WP_075854578.1">
    <property type="nucleotide sequence ID" value="NZ_FMAC01000006.1"/>
</dbReference>
<keyword evidence="6 11" id="KW-0808">Transferase</keyword>
<keyword evidence="8" id="KW-0012">Acyltransferase</keyword>
<dbReference type="CDD" id="cd03354">
    <property type="entry name" value="LbH_SAT"/>
    <property type="match status" value="1"/>
</dbReference>
<name>A0A1C3VJH6_9HYPH</name>
<dbReference type="NCBIfam" id="NF041874">
    <property type="entry name" value="EPS_EpsC"/>
    <property type="match status" value="1"/>
</dbReference>
<dbReference type="InterPro" id="IPR018357">
    <property type="entry name" value="Hexapep_transf_CS"/>
</dbReference>
<evidence type="ECO:0000256" key="3">
    <source>
        <dbReference type="ARBA" id="ARBA00013266"/>
    </source>
</evidence>